<sequence length="99" mass="11621">MIYTIHFWYKKSNSKKSAHKFEGIVFAKNEDHAKELVKNLFTDFPIVVEGMMTARGSLTERTLNDIYNERPELIGISPEQGHIYDEFSHRNSIRRYVGK</sequence>
<evidence type="ECO:0000313" key="1">
    <source>
        <dbReference type="EMBL" id="UVI32063.1"/>
    </source>
</evidence>
<reference evidence="1" key="1">
    <citation type="submission" date="2022-01" db="EMBL/GenBank/DDBJ databases">
        <title>Paenibacillus spongiae sp. nov., isolated from marine sponge.</title>
        <authorList>
            <person name="Li Z."/>
            <person name="Zhang M."/>
        </authorList>
    </citation>
    <scope>NUCLEOTIDE SEQUENCE</scope>
    <source>
        <strain evidence="1">PHS-Z3</strain>
    </source>
</reference>
<accession>A0ABY5SEV4</accession>
<dbReference type="Proteomes" id="UP001057877">
    <property type="component" value="Chromosome"/>
</dbReference>
<name>A0ABY5SEV4_9BACL</name>
<protein>
    <submittedName>
        <fullName evidence="1">Uncharacterized protein</fullName>
    </submittedName>
</protein>
<gene>
    <name evidence="1" type="ORF">L1F29_09700</name>
</gene>
<dbReference type="EMBL" id="CP091430">
    <property type="protein sequence ID" value="UVI32063.1"/>
    <property type="molecule type" value="Genomic_DNA"/>
</dbReference>
<proteinExistence type="predicted"/>
<evidence type="ECO:0000313" key="2">
    <source>
        <dbReference type="Proteomes" id="UP001057877"/>
    </source>
</evidence>
<dbReference type="RefSeq" id="WP_258388123.1">
    <property type="nucleotide sequence ID" value="NZ_CP091430.1"/>
</dbReference>
<organism evidence="1 2">
    <name type="scientific">Paenibacillus spongiae</name>
    <dbReference type="NCBI Taxonomy" id="2909671"/>
    <lineage>
        <taxon>Bacteria</taxon>
        <taxon>Bacillati</taxon>
        <taxon>Bacillota</taxon>
        <taxon>Bacilli</taxon>
        <taxon>Bacillales</taxon>
        <taxon>Paenibacillaceae</taxon>
        <taxon>Paenibacillus</taxon>
    </lineage>
</organism>
<keyword evidence="2" id="KW-1185">Reference proteome</keyword>